<name>A0A517ZM35_9PLAN</name>
<evidence type="ECO:0000313" key="2">
    <source>
        <dbReference type="EMBL" id="QDU43532.1"/>
    </source>
</evidence>
<keyword evidence="1" id="KW-0732">Signal</keyword>
<dbReference type="AlphaFoldDB" id="A0A517ZM35"/>
<dbReference type="RefSeq" id="WP_145375662.1">
    <property type="nucleotide sequence ID" value="NZ_CP036276.1"/>
</dbReference>
<sequence precursor="true">MKKLFVLFAVVAMSFAQIGCGGPATEEATPPAADTGAAAGDEAVEVDETVVEEPAAEESAEDAEAEN</sequence>
<organism evidence="2 3">
    <name type="scientific">Symmachiella dynata</name>
    <dbReference type="NCBI Taxonomy" id="2527995"/>
    <lineage>
        <taxon>Bacteria</taxon>
        <taxon>Pseudomonadati</taxon>
        <taxon>Planctomycetota</taxon>
        <taxon>Planctomycetia</taxon>
        <taxon>Planctomycetales</taxon>
        <taxon>Planctomycetaceae</taxon>
        <taxon>Symmachiella</taxon>
    </lineage>
</organism>
<feature type="chain" id="PRO_5021804415" evidence="1">
    <location>
        <begin position="19"/>
        <end position="67"/>
    </location>
</feature>
<dbReference type="Proteomes" id="UP000319383">
    <property type="component" value="Chromosome"/>
</dbReference>
<dbReference type="KEGG" id="sdyn:Mal52_20080"/>
<evidence type="ECO:0000313" key="3">
    <source>
        <dbReference type="Proteomes" id="UP000319383"/>
    </source>
</evidence>
<feature type="signal peptide" evidence="1">
    <location>
        <begin position="1"/>
        <end position="18"/>
    </location>
</feature>
<reference evidence="2 3" key="1">
    <citation type="submission" date="2019-02" db="EMBL/GenBank/DDBJ databases">
        <title>Deep-cultivation of Planctomycetes and their phenomic and genomic characterization uncovers novel biology.</title>
        <authorList>
            <person name="Wiegand S."/>
            <person name="Jogler M."/>
            <person name="Boedeker C."/>
            <person name="Pinto D."/>
            <person name="Vollmers J."/>
            <person name="Rivas-Marin E."/>
            <person name="Kohn T."/>
            <person name="Peeters S.H."/>
            <person name="Heuer A."/>
            <person name="Rast P."/>
            <person name="Oberbeckmann S."/>
            <person name="Bunk B."/>
            <person name="Jeske O."/>
            <person name="Meyerdierks A."/>
            <person name="Storesund J.E."/>
            <person name="Kallscheuer N."/>
            <person name="Luecker S."/>
            <person name="Lage O.M."/>
            <person name="Pohl T."/>
            <person name="Merkel B.J."/>
            <person name="Hornburger P."/>
            <person name="Mueller R.-W."/>
            <person name="Bruemmer F."/>
            <person name="Labrenz M."/>
            <person name="Spormann A.M."/>
            <person name="Op den Camp H."/>
            <person name="Overmann J."/>
            <person name="Amann R."/>
            <person name="Jetten M.S.M."/>
            <person name="Mascher T."/>
            <person name="Medema M.H."/>
            <person name="Devos D.P."/>
            <person name="Kaster A.-K."/>
            <person name="Ovreas L."/>
            <person name="Rohde M."/>
            <person name="Galperin M.Y."/>
            <person name="Jogler C."/>
        </authorList>
    </citation>
    <scope>NUCLEOTIDE SEQUENCE [LARGE SCALE GENOMIC DNA]</scope>
    <source>
        <strain evidence="2 3">Mal52</strain>
    </source>
</reference>
<keyword evidence="3" id="KW-1185">Reference proteome</keyword>
<gene>
    <name evidence="2" type="ORF">Mal52_20080</name>
</gene>
<evidence type="ECO:0000256" key="1">
    <source>
        <dbReference type="SAM" id="SignalP"/>
    </source>
</evidence>
<accession>A0A517ZM35</accession>
<dbReference type="EMBL" id="CP036276">
    <property type="protein sequence ID" value="QDU43532.1"/>
    <property type="molecule type" value="Genomic_DNA"/>
</dbReference>
<proteinExistence type="predicted"/>
<protein>
    <submittedName>
        <fullName evidence="2">Uncharacterized protein</fullName>
    </submittedName>
</protein>